<keyword evidence="1" id="KW-0812">Transmembrane</keyword>
<sequence>MTTKITDHCGQITSLTRVIILVILAILLGCNYRQFTNFTILTSSLSSSILQQMQTWDFGNAIAALVAVGGYMAEHLFSRKQAQMEKQMERVEAQSHQLLVPVTMQLHRLWHGCIMNFIDKHCEDILLKKDEYKETLIKCTNSMERWGEGSDAFHLELPTRYRHAVSFPWALEVMHEDYNIMRVTHPRELPLILHDEILKCDRNSTLWKSYEAFIRYSYLPAIERIGEIIDEHGHLMEPVPAARMKEIFKTEGNGYGIKWSHAPRMWFYSHMLAYVDSWKELLSKWNDGSYEEIRPSIDFPVGLLRFNIEMQQIVAKVEQNLIGTSQLYGHANRV</sequence>
<comment type="caution">
    <text evidence="2">The sequence shown here is derived from an EMBL/GenBank/DDBJ whole genome shotgun (WGS) entry which is preliminary data.</text>
</comment>
<keyword evidence="1" id="KW-0472">Membrane</keyword>
<proteinExistence type="predicted"/>
<keyword evidence="3" id="KW-1185">Reference proteome</keyword>
<evidence type="ECO:0000256" key="1">
    <source>
        <dbReference type="SAM" id="Phobius"/>
    </source>
</evidence>
<name>A0AAD8Y1S9_9STRA</name>
<dbReference type="PROSITE" id="PS51257">
    <property type="entry name" value="PROKAR_LIPOPROTEIN"/>
    <property type="match status" value="1"/>
</dbReference>
<organism evidence="2 3">
    <name type="scientific">Skeletonema marinoi</name>
    <dbReference type="NCBI Taxonomy" id="267567"/>
    <lineage>
        <taxon>Eukaryota</taxon>
        <taxon>Sar</taxon>
        <taxon>Stramenopiles</taxon>
        <taxon>Ochrophyta</taxon>
        <taxon>Bacillariophyta</taxon>
        <taxon>Coscinodiscophyceae</taxon>
        <taxon>Thalassiosirophycidae</taxon>
        <taxon>Thalassiosirales</taxon>
        <taxon>Skeletonemataceae</taxon>
        <taxon>Skeletonema</taxon>
        <taxon>Skeletonema marinoi-dohrnii complex</taxon>
    </lineage>
</organism>
<gene>
    <name evidence="2" type="ORF">QTG54_011756</name>
</gene>
<accession>A0AAD8Y1S9</accession>
<dbReference type="Proteomes" id="UP001224775">
    <property type="component" value="Unassembled WGS sequence"/>
</dbReference>
<dbReference type="AlphaFoldDB" id="A0AAD8Y1S9"/>
<feature type="transmembrane region" description="Helical" evidence="1">
    <location>
        <begin position="55"/>
        <end position="77"/>
    </location>
</feature>
<dbReference type="EMBL" id="JATAAI010000025">
    <property type="protein sequence ID" value="KAK1737470.1"/>
    <property type="molecule type" value="Genomic_DNA"/>
</dbReference>
<reference evidence="2" key="1">
    <citation type="submission" date="2023-06" db="EMBL/GenBank/DDBJ databases">
        <title>Survivors Of The Sea: Transcriptome response of Skeletonema marinoi to long-term dormancy.</title>
        <authorList>
            <person name="Pinder M.I.M."/>
            <person name="Kourtchenko O."/>
            <person name="Robertson E.K."/>
            <person name="Larsson T."/>
            <person name="Maumus F."/>
            <person name="Osuna-Cruz C.M."/>
            <person name="Vancaester E."/>
            <person name="Stenow R."/>
            <person name="Vandepoele K."/>
            <person name="Ploug H."/>
            <person name="Bruchert V."/>
            <person name="Godhe A."/>
            <person name="Topel M."/>
        </authorList>
    </citation>
    <scope>NUCLEOTIDE SEQUENCE</scope>
    <source>
        <strain evidence="2">R05AC</strain>
    </source>
</reference>
<feature type="transmembrane region" description="Helical" evidence="1">
    <location>
        <begin position="12"/>
        <end position="35"/>
    </location>
</feature>
<protein>
    <submittedName>
        <fullName evidence="2">Uncharacterized protein</fullName>
    </submittedName>
</protein>
<evidence type="ECO:0000313" key="2">
    <source>
        <dbReference type="EMBL" id="KAK1737470.1"/>
    </source>
</evidence>
<keyword evidence="1" id="KW-1133">Transmembrane helix</keyword>
<evidence type="ECO:0000313" key="3">
    <source>
        <dbReference type="Proteomes" id="UP001224775"/>
    </source>
</evidence>